<feature type="binding site" evidence="7">
    <location>
        <position position="191"/>
    </location>
    <ligand>
        <name>4-imidazolone-5-propanoate</name>
        <dbReference type="ChEBI" id="CHEBI:77893"/>
    </ligand>
</feature>
<comment type="similarity">
    <text evidence="7">Belongs to the metallo-dependent hydrolases superfamily. HutI family.</text>
</comment>
<evidence type="ECO:0000313" key="9">
    <source>
        <dbReference type="EMBL" id="STQ91907.1"/>
    </source>
</evidence>
<evidence type="ECO:0000256" key="4">
    <source>
        <dbReference type="ARBA" id="ARBA00022808"/>
    </source>
</evidence>
<evidence type="ECO:0000256" key="6">
    <source>
        <dbReference type="ARBA" id="ARBA00023004"/>
    </source>
</evidence>
<dbReference type="PANTHER" id="PTHR42752">
    <property type="entry name" value="IMIDAZOLONEPROPIONASE"/>
    <property type="match status" value="1"/>
</dbReference>
<keyword evidence="2 7" id="KW-0479">Metal-binding</keyword>
<dbReference type="Gene3D" id="2.30.40.10">
    <property type="entry name" value="Urease, subunit C, domain 1"/>
    <property type="match status" value="1"/>
</dbReference>
<feature type="binding site" evidence="7">
    <location>
        <position position="158"/>
    </location>
    <ligand>
        <name>4-imidazolone-5-propanoate</name>
        <dbReference type="ChEBI" id="CHEBI:77893"/>
    </ligand>
</feature>
<dbReference type="GO" id="GO:0005737">
    <property type="term" value="C:cytoplasm"/>
    <property type="evidence" value="ECO:0007669"/>
    <property type="project" value="UniProtKB-SubCell"/>
</dbReference>
<dbReference type="Gene3D" id="3.20.20.140">
    <property type="entry name" value="Metal-dependent hydrolases"/>
    <property type="match status" value="1"/>
</dbReference>
<dbReference type="EMBL" id="SMBT01000019">
    <property type="protein sequence ID" value="TCU81800.1"/>
    <property type="molecule type" value="Genomic_DNA"/>
</dbReference>
<dbReference type="RefSeq" id="WP_115228099.1">
    <property type="nucleotide sequence ID" value="NZ_CAWOLO010000019.1"/>
</dbReference>
<dbReference type="OrthoDB" id="9807210at2"/>
<dbReference type="HAMAP" id="MF_00372">
    <property type="entry name" value="HutI"/>
    <property type="match status" value="1"/>
</dbReference>
<evidence type="ECO:0000259" key="8">
    <source>
        <dbReference type="Pfam" id="PF01979"/>
    </source>
</evidence>
<comment type="pathway">
    <text evidence="7">Amino-acid degradation; L-histidine degradation into L-glutamate; N-formimidoyl-L-glutamate from L-histidine: step 3/3.</text>
</comment>
<dbReference type="NCBIfam" id="TIGR01224">
    <property type="entry name" value="hutI"/>
    <property type="match status" value="1"/>
</dbReference>
<comment type="cofactor">
    <cofactor evidence="7">
        <name>Zn(2+)</name>
        <dbReference type="ChEBI" id="CHEBI:29105"/>
    </cofactor>
    <cofactor evidence="7">
        <name>Fe(3+)</name>
        <dbReference type="ChEBI" id="CHEBI:29034"/>
    </cofactor>
    <text evidence="7">Binds 1 zinc or iron ion per subunit.</text>
</comment>
<evidence type="ECO:0000256" key="7">
    <source>
        <dbReference type="HAMAP-Rule" id="MF_00372"/>
    </source>
</evidence>
<feature type="binding site" evidence="7">
    <location>
        <position position="256"/>
    </location>
    <ligand>
        <name>Zn(2+)</name>
        <dbReference type="ChEBI" id="CHEBI:29105"/>
    </ligand>
</feature>
<keyword evidence="3 7" id="KW-0378">Hydrolase</keyword>
<evidence type="ECO:0000256" key="5">
    <source>
        <dbReference type="ARBA" id="ARBA00022833"/>
    </source>
</evidence>
<feature type="binding site" evidence="7">
    <location>
        <position position="95"/>
    </location>
    <ligand>
        <name>4-imidazolone-5-propanoate</name>
        <dbReference type="ChEBI" id="CHEBI:77893"/>
    </ligand>
</feature>
<evidence type="ECO:0000313" key="12">
    <source>
        <dbReference type="Proteomes" id="UP000295794"/>
    </source>
</evidence>
<feature type="binding site" evidence="7">
    <location>
        <position position="331"/>
    </location>
    <ligand>
        <name>Zn(2+)</name>
        <dbReference type="ChEBI" id="CHEBI:29105"/>
    </ligand>
</feature>
<feature type="binding site" evidence="7">
    <location>
        <position position="86"/>
    </location>
    <ligand>
        <name>Zn(2+)</name>
        <dbReference type="ChEBI" id="CHEBI:29105"/>
    </ligand>
</feature>
<feature type="binding site" evidence="7">
    <location>
        <position position="331"/>
    </location>
    <ligand>
        <name>Fe(3+)</name>
        <dbReference type="ChEBI" id="CHEBI:29034"/>
    </ligand>
</feature>
<dbReference type="InterPro" id="IPR005920">
    <property type="entry name" value="HutI"/>
</dbReference>
<feature type="binding site" evidence="7">
    <location>
        <position position="86"/>
    </location>
    <ligand>
        <name>Fe(3+)</name>
        <dbReference type="ChEBI" id="CHEBI:29034"/>
    </ligand>
</feature>
<comment type="catalytic activity">
    <reaction evidence="7">
        <text>4-imidazolone-5-propanoate + H2O = N-formimidoyl-L-glutamate</text>
        <dbReference type="Rhea" id="RHEA:23660"/>
        <dbReference type="ChEBI" id="CHEBI:15377"/>
        <dbReference type="ChEBI" id="CHEBI:58928"/>
        <dbReference type="ChEBI" id="CHEBI:77893"/>
        <dbReference type="EC" id="3.5.2.7"/>
    </reaction>
</comment>
<dbReference type="AlphaFoldDB" id="A0A377QAQ9"/>
<dbReference type="EMBL" id="UGHR01000001">
    <property type="protein sequence ID" value="STQ91907.1"/>
    <property type="molecule type" value="Genomic_DNA"/>
</dbReference>
<evidence type="ECO:0000256" key="3">
    <source>
        <dbReference type="ARBA" id="ARBA00022801"/>
    </source>
</evidence>
<dbReference type="SUPFAM" id="SSF51338">
    <property type="entry name" value="Composite domain of metallo-dependent hydrolases"/>
    <property type="match status" value="1"/>
</dbReference>
<organism evidence="9 11">
    <name type="scientific">Iodobacter fluviatilis</name>
    <dbReference type="NCBI Taxonomy" id="537"/>
    <lineage>
        <taxon>Bacteria</taxon>
        <taxon>Pseudomonadati</taxon>
        <taxon>Pseudomonadota</taxon>
        <taxon>Betaproteobacteria</taxon>
        <taxon>Neisseriales</taxon>
        <taxon>Chitinibacteraceae</taxon>
        <taxon>Iodobacter</taxon>
    </lineage>
</organism>
<feature type="binding site" evidence="7">
    <location>
        <position position="256"/>
    </location>
    <ligand>
        <name>Fe(3+)</name>
        <dbReference type="ChEBI" id="CHEBI:29034"/>
    </ligand>
</feature>
<evidence type="ECO:0000256" key="1">
    <source>
        <dbReference type="ARBA" id="ARBA00012864"/>
    </source>
</evidence>
<keyword evidence="4 7" id="KW-0369">Histidine metabolism</keyword>
<keyword evidence="12" id="KW-1185">Reference proteome</keyword>
<comment type="subcellular location">
    <subcellularLocation>
        <location evidence="7">Cytoplasm</location>
    </subcellularLocation>
</comment>
<dbReference type="GO" id="GO:0019556">
    <property type="term" value="P:L-histidine catabolic process to glutamate and formamide"/>
    <property type="evidence" value="ECO:0007669"/>
    <property type="project" value="UniProtKB-UniRule"/>
</dbReference>
<accession>A0A377QAQ9</accession>
<dbReference type="SUPFAM" id="SSF51556">
    <property type="entry name" value="Metallo-dependent hydrolases"/>
    <property type="match status" value="1"/>
</dbReference>
<dbReference type="GO" id="GO:0005506">
    <property type="term" value="F:iron ion binding"/>
    <property type="evidence" value="ECO:0007669"/>
    <property type="project" value="UniProtKB-UniRule"/>
</dbReference>
<dbReference type="Pfam" id="PF01979">
    <property type="entry name" value="Amidohydro_1"/>
    <property type="match status" value="1"/>
</dbReference>
<feature type="binding site" evidence="7">
    <location>
        <position position="88"/>
    </location>
    <ligand>
        <name>Fe(3+)</name>
        <dbReference type="ChEBI" id="CHEBI:29034"/>
    </ligand>
</feature>
<evidence type="ECO:0000313" key="11">
    <source>
        <dbReference type="Proteomes" id="UP000255108"/>
    </source>
</evidence>
<keyword evidence="6 7" id="KW-0408">Iron</keyword>
<dbReference type="InterPro" id="IPR011059">
    <property type="entry name" value="Metal-dep_hydrolase_composite"/>
</dbReference>
<feature type="binding site" evidence="7">
    <location>
        <position position="336"/>
    </location>
    <ligand>
        <name>4-imidazolone-5-propanoate</name>
        <dbReference type="ChEBI" id="CHEBI:77893"/>
    </ligand>
</feature>
<feature type="binding site" evidence="7">
    <location>
        <position position="259"/>
    </location>
    <ligand>
        <name>4-imidazolone-5-propanoate</name>
        <dbReference type="ChEBI" id="CHEBI:77893"/>
    </ligand>
</feature>
<keyword evidence="5 7" id="KW-0862">Zinc</keyword>
<dbReference type="FunFam" id="3.20.20.140:FF:000007">
    <property type="entry name" value="Imidazolonepropionase"/>
    <property type="match status" value="1"/>
</dbReference>
<proteinExistence type="inferred from homology"/>
<keyword evidence="7" id="KW-0963">Cytoplasm</keyword>
<dbReference type="GO" id="GO:0008270">
    <property type="term" value="F:zinc ion binding"/>
    <property type="evidence" value="ECO:0007669"/>
    <property type="project" value="UniProtKB-UniRule"/>
</dbReference>
<feature type="binding site" evidence="7">
    <location>
        <position position="158"/>
    </location>
    <ligand>
        <name>N-formimidoyl-L-glutamate</name>
        <dbReference type="ChEBI" id="CHEBI:58928"/>
    </ligand>
</feature>
<feature type="binding site" evidence="7">
    <location>
        <position position="88"/>
    </location>
    <ligand>
        <name>Zn(2+)</name>
        <dbReference type="ChEBI" id="CHEBI:29105"/>
    </ligand>
</feature>
<dbReference type="Proteomes" id="UP000255108">
    <property type="component" value="Unassembled WGS sequence"/>
</dbReference>
<dbReference type="EC" id="3.5.2.7" evidence="1 7"/>
<comment type="function">
    <text evidence="7">Catalyzes the hydrolytic cleavage of the carbon-nitrogen bond in imidazolone-5-propanoate to yield N-formimidoyl-L-glutamate. It is the third step in the universal histidine degradation pathway.</text>
</comment>
<feature type="domain" description="Amidohydrolase-related" evidence="8">
    <location>
        <begin position="77"/>
        <end position="397"/>
    </location>
</feature>
<feature type="binding site" evidence="7">
    <location>
        <position position="335"/>
    </location>
    <ligand>
        <name>N-formimidoyl-L-glutamate</name>
        <dbReference type="ChEBI" id="CHEBI:58928"/>
    </ligand>
</feature>
<name>A0A377QAQ9_9NEIS</name>
<dbReference type="UniPathway" id="UPA00379">
    <property type="reaction ID" value="UER00551"/>
</dbReference>
<dbReference type="GO" id="GO:0050480">
    <property type="term" value="F:imidazolonepropionase activity"/>
    <property type="evidence" value="ECO:0007669"/>
    <property type="project" value="UniProtKB-UniRule"/>
</dbReference>
<sequence length="417" mass="44832">MYIQLHSQLPMMTHTTESLWINARLATLSPEHNAAYGALHGHALWIKGEEIHAILPQEQALTEFAGRGEVIDVAGAWITPGLIDCHTHLVYGGNRAAEWEKRLTGVPYQQIAAEGGGIVSTVNATRDLSQADLSAASLPRLQALMDEGVTTLEIKSGYGLRLYDELKQLRVARQFADNYPVEIATTLLAAHALPPEFAGRSDEYIDEVIHRILPAATSEDLAEAVDVFCEGVGFSPAQTRRVFEAAKKHGLKVKGHVEQLSNLHGAALVAEFDGLSADHIEHLDEAGIAAMQTAGTVAVLLPGAFYFLRETQKPPVAALRAAGVPMAVSTDLNPGTSPFASIRLAMNQACVLFALTPEEALTGTTRHAAAALGRAASHGQLAAGFVADFLVWNIEHPAEIIYSLGTPLLKQRVFRGR</sequence>
<dbReference type="Proteomes" id="UP000295794">
    <property type="component" value="Unassembled WGS sequence"/>
</dbReference>
<evidence type="ECO:0000256" key="2">
    <source>
        <dbReference type="ARBA" id="ARBA00022723"/>
    </source>
</evidence>
<dbReference type="GO" id="GO:0019557">
    <property type="term" value="P:L-histidine catabolic process to glutamate and formate"/>
    <property type="evidence" value="ECO:0007669"/>
    <property type="project" value="UniProtKB-UniPathway"/>
</dbReference>
<reference evidence="10 12" key="2">
    <citation type="submission" date="2019-03" db="EMBL/GenBank/DDBJ databases">
        <title>Genomic Encyclopedia of Type Strains, Phase IV (KMG-IV): sequencing the most valuable type-strain genomes for metagenomic binning, comparative biology and taxonomic classification.</title>
        <authorList>
            <person name="Goeker M."/>
        </authorList>
    </citation>
    <scope>NUCLEOTIDE SEQUENCE [LARGE SCALE GENOMIC DNA]</scope>
    <source>
        <strain evidence="10 12">DSM 3764</strain>
    </source>
</reference>
<dbReference type="InterPro" id="IPR032466">
    <property type="entry name" value="Metal_Hydrolase"/>
</dbReference>
<reference evidence="9 11" key="1">
    <citation type="submission" date="2018-06" db="EMBL/GenBank/DDBJ databases">
        <authorList>
            <consortium name="Pathogen Informatics"/>
            <person name="Doyle S."/>
        </authorList>
    </citation>
    <scope>NUCLEOTIDE SEQUENCE [LARGE SCALE GENOMIC DNA]</scope>
    <source>
        <strain evidence="9 11">NCTC11159</strain>
    </source>
</reference>
<gene>
    <name evidence="7 9" type="primary">hutI</name>
    <name evidence="10" type="ORF">EV682_11957</name>
    <name evidence="9" type="ORF">NCTC11159_02990</name>
</gene>
<evidence type="ECO:0000313" key="10">
    <source>
        <dbReference type="EMBL" id="TCU81800.1"/>
    </source>
</evidence>
<protein>
    <recommendedName>
        <fullName evidence="1 7">Imidazolonepropionase</fullName>
        <ecNumber evidence="1 7">3.5.2.7</ecNumber>
    </recommendedName>
    <alternativeName>
        <fullName evidence="7">Imidazolone-5-propionate hydrolase</fullName>
    </alternativeName>
</protein>
<dbReference type="PANTHER" id="PTHR42752:SF1">
    <property type="entry name" value="IMIDAZOLONEPROPIONASE-RELATED"/>
    <property type="match status" value="1"/>
</dbReference>
<dbReference type="InterPro" id="IPR006680">
    <property type="entry name" value="Amidohydro-rel"/>
</dbReference>
<feature type="binding site" evidence="7">
    <location>
        <position position="333"/>
    </location>
    <ligand>
        <name>N-formimidoyl-L-glutamate</name>
        <dbReference type="ChEBI" id="CHEBI:58928"/>
    </ligand>
</feature>